<feature type="transmembrane region" description="Helical" evidence="6">
    <location>
        <begin position="297"/>
        <end position="320"/>
    </location>
</feature>
<keyword evidence="5 6" id="KW-0472">Membrane</keyword>
<feature type="transmembrane region" description="Helical" evidence="6">
    <location>
        <begin position="128"/>
        <end position="148"/>
    </location>
</feature>
<keyword evidence="3 6" id="KW-0812">Transmembrane</keyword>
<evidence type="ECO:0000313" key="8">
    <source>
        <dbReference type="Proteomes" id="UP001387100"/>
    </source>
</evidence>
<comment type="similarity">
    <text evidence="2">Belongs to the TerC family.</text>
</comment>
<protein>
    <submittedName>
        <fullName evidence="7">TerC/Alx family metal homeostasis membrane protein</fullName>
    </submittedName>
</protein>
<dbReference type="RefSeq" id="WP_339574143.1">
    <property type="nucleotide sequence ID" value="NZ_JBBIAA010000003.1"/>
</dbReference>
<sequence length="331" mass="36025">MNVPGWLWAATIVAAVAFLTVDVVASRRNPHTPSTRESARHLAGFVAAAVVFGLGVWWFAGGRAAGEFYAGWLTEYSLSVDNLFVFLLIFRRFAVPRELQQNALLIGIVLALVLRAAVIAVGAGLISAFSWVFFLFGAFLIFTAVNLVRGAGTDEDEEEFQENRLVRLVRRVTPVTPDYRGPTLVVREGGRRAVTPMLLVLVALGTTDLLFALDSIPAIFGLTSEPYIVLTANIFALMGLRQLFFLVGDLLKKLIYLDLGLAVLLAFVGVKLVLEALHDNSLPFLNGGEPVEWAPLVPIWLSLVAIVAILGTTAAVSLLVSRRRERAGRRG</sequence>
<proteinExistence type="inferred from homology"/>
<dbReference type="NCBIfam" id="TIGR03718">
    <property type="entry name" value="R_switched_Alx"/>
    <property type="match status" value="1"/>
</dbReference>
<reference evidence="7 8" key="1">
    <citation type="journal article" date="2017" name="Int. J. Syst. Evol. Microbiol.">
        <title>Pseudokineococcus basanitobsidens sp. nov., isolated from volcanic rock.</title>
        <authorList>
            <person name="Lee D.W."/>
            <person name="Park M.Y."/>
            <person name="Kim J.J."/>
            <person name="Kim B.S."/>
        </authorList>
    </citation>
    <scope>NUCLEOTIDE SEQUENCE [LARGE SCALE GENOMIC DNA]</scope>
    <source>
        <strain evidence="7 8">DSM 103726</strain>
    </source>
</reference>
<comment type="caution">
    <text evidence="7">The sequence shown here is derived from an EMBL/GenBank/DDBJ whole genome shotgun (WGS) entry which is preliminary data.</text>
</comment>
<dbReference type="Proteomes" id="UP001387100">
    <property type="component" value="Unassembled WGS sequence"/>
</dbReference>
<feature type="transmembrane region" description="Helical" evidence="6">
    <location>
        <begin position="72"/>
        <end position="90"/>
    </location>
</feature>
<gene>
    <name evidence="7" type="ORF">WDZ17_05580</name>
</gene>
<dbReference type="EMBL" id="JBBIAA010000003">
    <property type="protein sequence ID" value="MEJ5944762.1"/>
    <property type="molecule type" value="Genomic_DNA"/>
</dbReference>
<dbReference type="PANTHER" id="PTHR30238:SF0">
    <property type="entry name" value="THYLAKOID MEMBRANE PROTEIN TERC, CHLOROPLASTIC"/>
    <property type="match status" value="1"/>
</dbReference>
<feature type="transmembrane region" description="Helical" evidence="6">
    <location>
        <begin position="254"/>
        <end position="277"/>
    </location>
</feature>
<evidence type="ECO:0000256" key="6">
    <source>
        <dbReference type="SAM" id="Phobius"/>
    </source>
</evidence>
<feature type="transmembrane region" description="Helical" evidence="6">
    <location>
        <begin position="197"/>
        <end position="220"/>
    </location>
</feature>
<name>A0ABU8RI67_9ACTN</name>
<dbReference type="InterPro" id="IPR005496">
    <property type="entry name" value="Integral_membrane_TerC"/>
</dbReference>
<evidence type="ECO:0000256" key="1">
    <source>
        <dbReference type="ARBA" id="ARBA00004141"/>
    </source>
</evidence>
<evidence type="ECO:0000313" key="7">
    <source>
        <dbReference type="EMBL" id="MEJ5944762.1"/>
    </source>
</evidence>
<evidence type="ECO:0000256" key="2">
    <source>
        <dbReference type="ARBA" id="ARBA00007511"/>
    </source>
</evidence>
<dbReference type="PANTHER" id="PTHR30238">
    <property type="entry name" value="MEMBRANE BOUND PREDICTED REDOX MODULATOR"/>
    <property type="match status" value="1"/>
</dbReference>
<feature type="transmembrane region" description="Helical" evidence="6">
    <location>
        <begin position="226"/>
        <end position="247"/>
    </location>
</feature>
<feature type="transmembrane region" description="Helical" evidence="6">
    <location>
        <begin position="6"/>
        <end position="26"/>
    </location>
</feature>
<accession>A0ABU8RI67</accession>
<dbReference type="InterPro" id="IPR022369">
    <property type="entry name" value="Integral_membrane_TerC_rswitch"/>
</dbReference>
<feature type="transmembrane region" description="Helical" evidence="6">
    <location>
        <begin position="102"/>
        <end position="122"/>
    </location>
</feature>
<dbReference type="Pfam" id="PF03741">
    <property type="entry name" value="TerC"/>
    <property type="match status" value="1"/>
</dbReference>
<keyword evidence="8" id="KW-1185">Reference proteome</keyword>
<evidence type="ECO:0000256" key="4">
    <source>
        <dbReference type="ARBA" id="ARBA00022989"/>
    </source>
</evidence>
<organism evidence="7 8">
    <name type="scientific">Pseudokineococcus basanitobsidens</name>
    <dbReference type="NCBI Taxonomy" id="1926649"/>
    <lineage>
        <taxon>Bacteria</taxon>
        <taxon>Bacillati</taxon>
        <taxon>Actinomycetota</taxon>
        <taxon>Actinomycetes</taxon>
        <taxon>Kineosporiales</taxon>
        <taxon>Kineosporiaceae</taxon>
        <taxon>Pseudokineococcus</taxon>
    </lineage>
</organism>
<evidence type="ECO:0000256" key="3">
    <source>
        <dbReference type="ARBA" id="ARBA00022692"/>
    </source>
</evidence>
<keyword evidence="4 6" id="KW-1133">Transmembrane helix</keyword>
<feature type="transmembrane region" description="Helical" evidence="6">
    <location>
        <begin position="38"/>
        <end position="60"/>
    </location>
</feature>
<evidence type="ECO:0000256" key="5">
    <source>
        <dbReference type="ARBA" id="ARBA00023136"/>
    </source>
</evidence>
<comment type="subcellular location">
    <subcellularLocation>
        <location evidence="1">Membrane</location>
        <topology evidence="1">Multi-pass membrane protein</topology>
    </subcellularLocation>
</comment>